<dbReference type="InterPro" id="IPR011991">
    <property type="entry name" value="ArsR-like_HTH"/>
</dbReference>
<dbReference type="InterPro" id="IPR036390">
    <property type="entry name" value="WH_DNA-bd_sf"/>
</dbReference>
<feature type="domain" description="HTH arsR-type" evidence="4">
    <location>
        <begin position="8"/>
        <end position="103"/>
    </location>
</feature>
<sequence length="249" mass="27310">MVPEELFHPDAGDVELPELLAAVADPVRLSIVERLSRVGVESCGAINADLAVHKSTLSHHYRVLREAGITRTSLRGRQRFVQLRAPELAERFPGVLDSIIASAARPDGDGIRLRLASAHDLELIADLVSAGSRRTRPRAAAEFAPLLAERECWLAEREGRAVGVVVVSGGEHELLLDRLVLGEGGFGERAGEVLLRAVAERARIDGYAEVRIRMDGSAARPGWWREQGYIAHEIDGETWLVRRVDERAA</sequence>
<dbReference type="InterPro" id="IPR051081">
    <property type="entry name" value="HTH_MetalResp_TranReg"/>
</dbReference>
<dbReference type="SUPFAM" id="SSF46785">
    <property type="entry name" value="Winged helix' DNA-binding domain"/>
    <property type="match status" value="1"/>
</dbReference>
<dbReference type="GO" id="GO:0016747">
    <property type="term" value="F:acyltransferase activity, transferring groups other than amino-acyl groups"/>
    <property type="evidence" value="ECO:0007669"/>
    <property type="project" value="InterPro"/>
</dbReference>
<gene>
    <name evidence="6" type="ORF">GGQ54_003129</name>
</gene>
<comment type="caution">
    <text evidence="6">The sequence shown here is derived from an EMBL/GenBank/DDBJ whole genome shotgun (WGS) entry which is preliminary data.</text>
</comment>
<dbReference type="SMART" id="SM00418">
    <property type="entry name" value="HTH_ARSR"/>
    <property type="match status" value="1"/>
</dbReference>
<feature type="domain" description="N-acetyltransferase" evidence="5">
    <location>
        <begin position="111"/>
        <end position="249"/>
    </location>
</feature>
<dbReference type="PANTHER" id="PTHR33154:SF12">
    <property type="entry name" value="TRANSCRIPTIONAL REGULATORY PROTEIN"/>
    <property type="match status" value="1"/>
</dbReference>
<dbReference type="InterPro" id="IPR000182">
    <property type="entry name" value="GNAT_dom"/>
</dbReference>
<dbReference type="AlphaFoldDB" id="A0A7Z0DBI2"/>
<evidence type="ECO:0000259" key="5">
    <source>
        <dbReference type="PROSITE" id="PS51186"/>
    </source>
</evidence>
<dbReference type="InterPro" id="IPR036388">
    <property type="entry name" value="WH-like_DNA-bd_sf"/>
</dbReference>
<proteinExistence type="predicted"/>
<evidence type="ECO:0000259" key="4">
    <source>
        <dbReference type="PROSITE" id="PS50987"/>
    </source>
</evidence>
<dbReference type="Gene3D" id="3.40.630.30">
    <property type="match status" value="1"/>
</dbReference>
<dbReference type="PROSITE" id="PS50987">
    <property type="entry name" value="HTH_ARSR_2"/>
    <property type="match status" value="1"/>
</dbReference>
<dbReference type="GO" id="GO:0003700">
    <property type="term" value="F:DNA-binding transcription factor activity"/>
    <property type="evidence" value="ECO:0007669"/>
    <property type="project" value="InterPro"/>
</dbReference>
<dbReference type="GO" id="GO:0003677">
    <property type="term" value="F:DNA binding"/>
    <property type="evidence" value="ECO:0007669"/>
    <property type="project" value="UniProtKB-KW"/>
</dbReference>
<dbReference type="RefSeq" id="WP_218843900.1">
    <property type="nucleotide sequence ID" value="NZ_JACBZS010000001.1"/>
</dbReference>
<keyword evidence="3" id="KW-0804">Transcription</keyword>
<dbReference type="PANTHER" id="PTHR33154">
    <property type="entry name" value="TRANSCRIPTIONAL REGULATOR, ARSR FAMILY"/>
    <property type="match status" value="1"/>
</dbReference>
<evidence type="ECO:0000256" key="2">
    <source>
        <dbReference type="ARBA" id="ARBA00023125"/>
    </source>
</evidence>
<name>A0A7Z0DBI2_9ACTN</name>
<accession>A0A7Z0DBI2</accession>
<dbReference type="Proteomes" id="UP000527616">
    <property type="component" value="Unassembled WGS sequence"/>
</dbReference>
<dbReference type="PROSITE" id="PS51186">
    <property type="entry name" value="GNAT"/>
    <property type="match status" value="1"/>
</dbReference>
<reference evidence="6 7" key="1">
    <citation type="submission" date="2020-07" db="EMBL/GenBank/DDBJ databases">
        <title>Sequencing the genomes of 1000 actinobacteria strains.</title>
        <authorList>
            <person name="Klenk H.-P."/>
        </authorList>
    </citation>
    <scope>NUCLEOTIDE SEQUENCE [LARGE SCALE GENOMIC DNA]</scope>
    <source>
        <strain evidence="6 7">DSM 103164</strain>
    </source>
</reference>
<keyword evidence="2 6" id="KW-0238">DNA-binding</keyword>
<evidence type="ECO:0000313" key="7">
    <source>
        <dbReference type="Proteomes" id="UP000527616"/>
    </source>
</evidence>
<dbReference type="EMBL" id="JACBZS010000001">
    <property type="protein sequence ID" value="NYI72569.1"/>
    <property type="molecule type" value="Genomic_DNA"/>
</dbReference>
<dbReference type="Pfam" id="PF12840">
    <property type="entry name" value="HTH_20"/>
    <property type="match status" value="1"/>
</dbReference>
<keyword evidence="1" id="KW-0805">Transcription regulation</keyword>
<dbReference type="InterPro" id="IPR001845">
    <property type="entry name" value="HTH_ArsR_DNA-bd_dom"/>
</dbReference>
<dbReference type="CDD" id="cd00090">
    <property type="entry name" value="HTH_ARSR"/>
    <property type="match status" value="1"/>
</dbReference>
<dbReference type="Gene3D" id="1.10.10.10">
    <property type="entry name" value="Winged helix-like DNA-binding domain superfamily/Winged helix DNA-binding domain"/>
    <property type="match status" value="1"/>
</dbReference>
<protein>
    <submittedName>
        <fullName evidence="6">DNA-binding transcriptional ArsR family regulator</fullName>
    </submittedName>
</protein>
<organism evidence="6 7">
    <name type="scientific">Naumannella cuiyingiana</name>
    <dbReference type="NCBI Taxonomy" id="1347891"/>
    <lineage>
        <taxon>Bacteria</taxon>
        <taxon>Bacillati</taxon>
        <taxon>Actinomycetota</taxon>
        <taxon>Actinomycetes</taxon>
        <taxon>Propionibacteriales</taxon>
        <taxon>Propionibacteriaceae</taxon>
        <taxon>Naumannella</taxon>
    </lineage>
</organism>
<dbReference type="InterPro" id="IPR016181">
    <property type="entry name" value="Acyl_CoA_acyltransferase"/>
</dbReference>
<evidence type="ECO:0000313" key="6">
    <source>
        <dbReference type="EMBL" id="NYI72569.1"/>
    </source>
</evidence>
<evidence type="ECO:0000256" key="1">
    <source>
        <dbReference type="ARBA" id="ARBA00023015"/>
    </source>
</evidence>
<dbReference type="SUPFAM" id="SSF55729">
    <property type="entry name" value="Acyl-CoA N-acyltransferases (Nat)"/>
    <property type="match status" value="1"/>
</dbReference>
<dbReference type="PRINTS" id="PR00778">
    <property type="entry name" value="HTHARSR"/>
</dbReference>
<keyword evidence="7" id="KW-1185">Reference proteome</keyword>
<evidence type="ECO:0000256" key="3">
    <source>
        <dbReference type="ARBA" id="ARBA00023163"/>
    </source>
</evidence>